<dbReference type="InterPro" id="IPR002110">
    <property type="entry name" value="Ankyrin_rpt"/>
</dbReference>
<dbReference type="InterPro" id="IPR036770">
    <property type="entry name" value="Ankyrin_rpt-contain_sf"/>
</dbReference>
<dbReference type="EMBL" id="JAPFFF010000004">
    <property type="protein sequence ID" value="KAK8892629.1"/>
    <property type="molecule type" value="Genomic_DNA"/>
</dbReference>
<evidence type="ECO:0000313" key="3">
    <source>
        <dbReference type="EMBL" id="KAK8892629.1"/>
    </source>
</evidence>
<dbReference type="PANTHER" id="PTHR24198:SF165">
    <property type="entry name" value="ANKYRIN REPEAT-CONTAINING PROTEIN-RELATED"/>
    <property type="match status" value="1"/>
</dbReference>
<dbReference type="PANTHER" id="PTHR24198">
    <property type="entry name" value="ANKYRIN REPEAT AND PROTEIN KINASE DOMAIN-CONTAINING PROTEIN"/>
    <property type="match status" value="1"/>
</dbReference>
<name>A0ABR2KN98_9EUKA</name>
<organism evidence="3 4">
    <name type="scientific">Tritrichomonas musculus</name>
    <dbReference type="NCBI Taxonomy" id="1915356"/>
    <lineage>
        <taxon>Eukaryota</taxon>
        <taxon>Metamonada</taxon>
        <taxon>Parabasalia</taxon>
        <taxon>Tritrichomonadida</taxon>
        <taxon>Tritrichomonadidae</taxon>
        <taxon>Tritrichomonas</taxon>
    </lineage>
</organism>
<dbReference type="Proteomes" id="UP001470230">
    <property type="component" value="Unassembled WGS sequence"/>
</dbReference>
<keyword evidence="4" id="KW-1185">Reference proteome</keyword>
<accession>A0ABR2KN98</accession>
<evidence type="ECO:0000313" key="4">
    <source>
        <dbReference type="Proteomes" id="UP001470230"/>
    </source>
</evidence>
<keyword evidence="1" id="KW-0677">Repeat</keyword>
<sequence length="1063" mass="124767">MRAIQSKILDYIEEKNVDNFKELYSFLDDINIRANEQVIFETFHLILQISNYHHHSNNFFTKIDYILRYFKENLQNLFSNYGIFSFFKSNKRILLFLIEEGIMTIDEQIANSLQYKIENWPKLFLEFKKLKNNKPENYLKKTIINDNLLNETTLTFLYYYFYPELKTFIDYKDYKFPEENLEIFNQKRKIGENDDCICQLIREDSIKEFFKYVKKNKISLFSVIKPSIYETNSFLLTRKDTTLIEYAAFKGSIKIFKKILAQGYDIDQSIIKYALYSNNKEIIQLIFNNISIDDAPYVKDLFITHHNKLFDINPFNQFFNGQIILLSFNYEMILDDFLEGDNEDILAACCIFNYAEMVHILMEKEDIDINKKYFFEQFGNINLIKNVGAIKGNYEIFKFLIENDNFENEPEDVLFFLLCILFNRIELFELLFKYDKIDVNHIFNGYNVTKSLLSIAVRSNSINMVKFFLQQKDVDINIHIEDEMLPPIFDAIDNDNTEILKLLIEHNDINVNEISKYHSKEYTPISYAFHAKKKEALKFLVNHPKIDVNLRIKNKVHIIMKALDNKNIEFIQYFLNNPNVNVNHTYQFDKHRTEEVPLFAYAMDSVNSTEFINLFVNHPTFDINAIISFSIVNYSVLSFAFYAKKTEIVKHILYNNLIDININEKIEYIDDILSIGHTTYLLMAIELNDIDVIKLFLDYPDIDVNAGSEFHDENQKIMKRMTPLYLAVEYNMDEAVDILLQFPQIKVNIKSFDCYSDGEETPLFSAIKNKNIKIVQKLLEMEEIDVNLIKSCTYGEEITPLMTAVLRDDIKMVQLLLSHSNIDVNLKSKYKFGHYSLIEVETPLELAVIKNSYEITSILISNPNIDINMKYNYKFKEIIYETTILGIAILNSNVEITNLLLNHQNTDVNSLIKTDVIETFPITLAVQIGNIDIIKLLLANQRIDVNNYHSELHFLSEDHYLLNKMASLHIAVANNNYEIAKLLLNHPKIDVNIKAISREISPTIYVSKENIALHMAVKKFTCSFTRLLLSHPEIDINCKDENGLIPKELTNNLLHKVLLYQKT</sequence>
<evidence type="ECO:0000256" key="2">
    <source>
        <dbReference type="ARBA" id="ARBA00023043"/>
    </source>
</evidence>
<dbReference type="SUPFAM" id="SSF48403">
    <property type="entry name" value="Ankyrin repeat"/>
    <property type="match status" value="3"/>
</dbReference>
<gene>
    <name evidence="3" type="ORF">M9Y10_029868</name>
</gene>
<evidence type="ECO:0000256" key="1">
    <source>
        <dbReference type="ARBA" id="ARBA00022737"/>
    </source>
</evidence>
<dbReference type="SMART" id="SM00248">
    <property type="entry name" value="ANK"/>
    <property type="match status" value="18"/>
</dbReference>
<proteinExistence type="predicted"/>
<keyword evidence="2" id="KW-0040">ANK repeat</keyword>
<protein>
    <recommendedName>
        <fullName evidence="5">Ankyrin</fullName>
    </recommendedName>
</protein>
<comment type="caution">
    <text evidence="3">The sequence shown here is derived from an EMBL/GenBank/DDBJ whole genome shotgun (WGS) entry which is preliminary data.</text>
</comment>
<evidence type="ECO:0008006" key="5">
    <source>
        <dbReference type="Google" id="ProtNLM"/>
    </source>
</evidence>
<reference evidence="3 4" key="1">
    <citation type="submission" date="2024-04" db="EMBL/GenBank/DDBJ databases">
        <title>Tritrichomonas musculus Genome.</title>
        <authorList>
            <person name="Alves-Ferreira E."/>
            <person name="Grigg M."/>
            <person name="Lorenzi H."/>
            <person name="Galac M."/>
        </authorList>
    </citation>
    <scope>NUCLEOTIDE SEQUENCE [LARGE SCALE GENOMIC DNA]</scope>
    <source>
        <strain evidence="3 4">EAF2021</strain>
    </source>
</reference>
<dbReference type="Gene3D" id="1.25.40.20">
    <property type="entry name" value="Ankyrin repeat-containing domain"/>
    <property type="match status" value="5"/>
</dbReference>
<dbReference type="Pfam" id="PF12796">
    <property type="entry name" value="Ank_2"/>
    <property type="match status" value="4"/>
</dbReference>